<evidence type="ECO:0000313" key="8">
    <source>
        <dbReference type="EMBL" id="RTG86989.1"/>
    </source>
</evidence>
<dbReference type="GO" id="GO:0005576">
    <property type="term" value="C:extracellular region"/>
    <property type="evidence" value="ECO:0007669"/>
    <property type="project" value="TreeGrafter"/>
</dbReference>
<dbReference type="PANTHER" id="PTHR12370">
    <property type="entry name" value="PHOSPHOLIPASE B-RELATED"/>
    <property type="match status" value="1"/>
</dbReference>
<dbReference type="EMBL" id="QMKO01001734">
    <property type="protein sequence ID" value="RTG86989.1"/>
    <property type="molecule type" value="Genomic_DNA"/>
</dbReference>
<reference evidence="8 9" key="1">
    <citation type="journal article" date="2019" name="PLoS Pathog.">
        <title>Genome sequence of the bovine parasite Schistosoma bovis Tanzania.</title>
        <authorList>
            <person name="Oey H."/>
            <person name="Zakrzewski M."/>
            <person name="Gobert G."/>
            <person name="Gravermann K."/>
            <person name="Stoye J."/>
            <person name="Jones M."/>
            <person name="Mcmanus D."/>
            <person name="Krause L."/>
        </authorList>
    </citation>
    <scope>NUCLEOTIDE SEQUENCE [LARGE SCALE GENOMIC DNA]</scope>
    <source>
        <strain evidence="8 9">TAN1997</strain>
    </source>
</reference>
<dbReference type="GO" id="GO:0009395">
    <property type="term" value="P:phospholipid catabolic process"/>
    <property type="evidence" value="ECO:0007669"/>
    <property type="project" value="TreeGrafter"/>
</dbReference>
<evidence type="ECO:0000313" key="9">
    <source>
        <dbReference type="Proteomes" id="UP000290809"/>
    </source>
</evidence>
<keyword evidence="6" id="KW-0325">Glycoprotein</keyword>
<comment type="function">
    <text evidence="7">Putative phospholipase.</text>
</comment>
<evidence type="ECO:0000256" key="5">
    <source>
        <dbReference type="ARBA" id="ARBA00023098"/>
    </source>
</evidence>
<evidence type="ECO:0000256" key="1">
    <source>
        <dbReference type="ARBA" id="ARBA00007835"/>
    </source>
</evidence>
<protein>
    <recommendedName>
        <fullName evidence="7">Phospholipase B-like</fullName>
        <ecNumber evidence="7">3.1.1.-</ecNumber>
    </recommendedName>
</protein>
<keyword evidence="2" id="KW-0732">Signal</keyword>
<sequence length="164" mass="19052">MCPIPLSKDCKILHQYLSENMAYMLNEAYKHGDHSPFWYQCNIICDKVFCLIFKSPFKKLIRWNNQPIPDVDRMGYYSQKIPGFAITFSSYPTFTSSVDDFYLTSANLTITETTNNVYNHSLWNIVRNGSRNSVFTFIRGMVASRLAKTGDEWIAYFKYNNSGT</sequence>
<evidence type="ECO:0000256" key="6">
    <source>
        <dbReference type="ARBA" id="ARBA00023180"/>
    </source>
</evidence>
<dbReference type="AlphaFoldDB" id="A0A430QH33"/>
<accession>A0A430QH33</accession>
<evidence type="ECO:0000256" key="2">
    <source>
        <dbReference type="ARBA" id="ARBA00022729"/>
    </source>
</evidence>
<gene>
    <name evidence="8" type="ORF">DC041_0008143</name>
</gene>
<evidence type="ECO:0000256" key="7">
    <source>
        <dbReference type="RuleBase" id="RU364138"/>
    </source>
</evidence>
<dbReference type="Gene3D" id="3.60.60.30">
    <property type="match status" value="1"/>
</dbReference>
<dbReference type="STRING" id="6184.A0A430QH33"/>
<evidence type="ECO:0000256" key="4">
    <source>
        <dbReference type="ARBA" id="ARBA00022963"/>
    </source>
</evidence>
<proteinExistence type="inferred from homology"/>
<dbReference type="PANTHER" id="PTHR12370:SF3">
    <property type="entry name" value="PHOSPHOLIPASE B-LIKE 2-RELATED"/>
    <property type="match status" value="1"/>
</dbReference>
<comment type="similarity">
    <text evidence="1 7">Belongs to the phospholipase B-like family.</text>
</comment>
<keyword evidence="4 7" id="KW-0442">Lipid degradation</keyword>
<dbReference type="Proteomes" id="UP000290809">
    <property type="component" value="Unassembled WGS sequence"/>
</dbReference>
<keyword evidence="3 7" id="KW-0378">Hydrolase</keyword>
<organism evidence="8 9">
    <name type="scientific">Schistosoma bovis</name>
    <name type="common">Blood fluke</name>
    <dbReference type="NCBI Taxonomy" id="6184"/>
    <lineage>
        <taxon>Eukaryota</taxon>
        <taxon>Metazoa</taxon>
        <taxon>Spiralia</taxon>
        <taxon>Lophotrochozoa</taxon>
        <taxon>Platyhelminthes</taxon>
        <taxon>Trematoda</taxon>
        <taxon>Digenea</taxon>
        <taxon>Strigeidida</taxon>
        <taxon>Schistosomatoidea</taxon>
        <taxon>Schistosomatidae</taxon>
        <taxon>Schistosoma</taxon>
    </lineage>
</organism>
<keyword evidence="5 7" id="KW-0443">Lipid metabolism</keyword>
<name>A0A430QH33_SCHBO</name>
<keyword evidence="9" id="KW-1185">Reference proteome</keyword>
<comment type="caution">
    <text evidence="8">The sequence shown here is derived from an EMBL/GenBank/DDBJ whole genome shotgun (WGS) entry which is preliminary data.</text>
</comment>
<evidence type="ECO:0000256" key="3">
    <source>
        <dbReference type="ARBA" id="ARBA00022801"/>
    </source>
</evidence>
<dbReference type="GO" id="GO:0004620">
    <property type="term" value="F:phospholipase activity"/>
    <property type="evidence" value="ECO:0007669"/>
    <property type="project" value="InterPro"/>
</dbReference>
<dbReference type="EC" id="3.1.1.-" evidence="7"/>
<dbReference type="InterPro" id="IPR007000">
    <property type="entry name" value="PLipase_B-like"/>
</dbReference>
<dbReference type="Pfam" id="PF04916">
    <property type="entry name" value="Phospholip_B"/>
    <property type="match status" value="1"/>
</dbReference>